<evidence type="ECO:0000313" key="2">
    <source>
        <dbReference type="Proteomes" id="UP000077667"/>
    </source>
</evidence>
<dbReference type="Proteomes" id="UP000077667">
    <property type="component" value="Chromosome"/>
</dbReference>
<dbReference type="KEGG" id="nia:A8C56_12085"/>
<name>A0A1A9I1T6_9BACT</name>
<dbReference type="AlphaFoldDB" id="A0A1A9I1T6"/>
<evidence type="ECO:0000313" key="1">
    <source>
        <dbReference type="EMBL" id="ANH81618.1"/>
    </source>
</evidence>
<dbReference type="EMBL" id="CP015772">
    <property type="protein sequence ID" value="ANH81618.1"/>
    <property type="molecule type" value="Genomic_DNA"/>
</dbReference>
<proteinExistence type="predicted"/>
<dbReference type="OrthoDB" id="628330at2"/>
<reference evidence="1 2" key="1">
    <citation type="submission" date="2016-05" db="EMBL/GenBank/DDBJ databases">
        <title>Niabella ginsenosidivorans BS26 whole genome sequencing.</title>
        <authorList>
            <person name="Im W.T."/>
            <person name="Siddiqi M.Z."/>
        </authorList>
    </citation>
    <scope>NUCLEOTIDE SEQUENCE [LARGE SCALE GENOMIC DNA]</scope>
    <source>
        <strain evidence="1 2">BS26</strain>
    </source>
</reference>
<dbReference type="STRING" id="1176587.A8C56_12085"/>
<keyword evidence="2" id="KW-1185">Reference proteome</keyword>
<accession>A0A1A9I1T6</accession>
<sequence>MKNKIILFVVSVSVLTIVLVGCTKIGSGFLSPYVQYASDFTVIRGRVSSSYTLVTDGSSLPMKIKLMHVYNENGDIVDDMFTRTYPVEVWSGMYDPKTDTNYAAIMAKRKTVELPPIVVNESSGVLEANAGTLNLPLGSYSVDLQVSNEAGSEIVQKIINITLVDGKPVEITPETGAFSASLLVAGTAGGAGAAGGSNNGTLFNGNNNPFVDYTITRFADTPNVFVLKVVDRNGVVFNPKKGELAKRPNSGLNPDPPFLQNLQDYAPDTFQALDTAMILKYPLVPFPLQSLGNGFNMYYRIPTKYVQIDSTSAWSSNAAGDLYKGTADTHYLGVYTSGKFDYAIRIPMRIFVPGSYRLVVRLLNATHQ</sequence>
<gene>
    <name evidence="1" type="ORF">A8C56_12085</name>
</gene>
<dbReference type="RefSeq" id="WP_067756279.1">
    <property type="nucleotide sequence ID" value="NZ_CP015772.1"/>
</dbReference>
<organism evidence="1 2">
    <name type="scientific">Niabella ginsenosidivorans</name>
    <dbReference type="NCBI Taxonomy" id="1176587"/>
    <lineage>
        <taxon>Bacteria</taxon>
        <taxon>Pseudomonadati</taxon>
        <taxon>Bacteroidota</taxon>
        <taxon>Chitinophagia</taxon>
        <taxon>Chitinophagales</taxon>
        <taxon>Chitinophagaceae</taxon>
        <taxon>Niabella</taxon>
    </lineage>
</organism>
<protein>
    <recommendedName>
        <fullName evidence="3">DUF5007 domain-containing protein</fullName>
    </recommendedName>
</protein>
<dbReference type="PROSITE" id="PS51257">
    <property type="entry name" value="PROKAR_LIPOPROTEIN"/>
    <property type="match status" value="1"/>
</dbReference>
<evidence type="ECO:0008006" key="3">
    <source>
        <dbReference type="Google" id="ProtNLM"/>
    </source>
</evidence>